<protein>
    <submittedName>
        <fullName evidence="4">Alpha/beta hydrolase</fullName>
    </submittedName>
</protein>
<dbReference type="InterPro" id="IPR049492">
    <property type="entry name" value="BD-FAE-like_dom"/>
</dbReference>
<gene>
    <name evidence="4" type="ORF">KZY68_04130</name>
</gene>
<feature type="signal peptide" evidence="2">
    <location>
        <begin position="1"/>
        <end position="21"/>
    </location>
</feature>
<sequence length="289" mass="32715">MNRKRYIILCLLCLHLFLVCAQNHAERVNIWQGTAVKKTVSLTPYLANGENNVAVIVCPGGSYFWHDMKAEGESVGKWLQENGISAFVLRYRTAGFWAFLTRFRYLFRGNRYPDAFNDLQMAMQYIRNHAVKYGISPSKVGVMGFSAGGHLVMSAAELLPPSERLAFIAPIYPVVTMVDKCVHKRSRRALLGDNKKNNQQLRALLSLELHVPKDCPPVFLVNCIDDPIVKYHNSELLDSALTSLNIPHRYIQYKTGGHGFGATENKGTAESRQWKAEFLNWLKALNLKN</sequence>
<dbReference type="PANTHER" id="PTHR48081">
    <property type="entry name" value="AB HYDROLASE SUPERFAMILY PROTEIN C4A8.06C"/>
    <property type="match status" value="1"/>
</dbReference>
<comment type="caution">
    <text evidence="4">The sequence shown here is derived from an EMBL/GenBank/DDBJ whole genome shotgun (WGS) entry which is preliminary data.</text>
</comment>
<evidence type="ECO:0000259" key="3">
    <source>
        <dbReference type="Pfam" id="PF20434"/>
    </source>
</evidence>
<proteinExistence type="predicted"/>
<keyword evidence="2" id="KW-0732">Signal</keyword>
<dbReference type="AlphaFoldDB" id="A0AAW4NP44"/>
<feature type="chain" id="PRO_5043554356" evidence="2">
    <location>
        <begin position="22"/>
        <end position="289"/>
    </location>
</feature>
<organism evidence="4 5">
    <name type="scientific">Segatella salivae</name>
    <dbReference type="NCBI Taxonomy" id="228604"/>
    <lineage>
        <taxon>Bacteria</taxon>
        <taxon>Pseudomonadati</taxon>
        <taxon>Bacteroidota</taxon>
        <taxon>Bacteroidia</taxon>
        <taxon>Bacteroidales</taxon>
        <taxon>Prevotellaceae</taxon>
        <taxon>Segatella</taxon>
    </lineage>
</organism>
<dbReference type="EMBL" id="JAHXRF010000005">
    <property type="protein sequence ID" value="MBW4865220.1"/>
    <property type="molecule type" value="Genomic_DNA"/>
</dbReference>
<dbReference type="Proteomes" id="UP001196873">
    <property type="component" value="Unassembled WGS sequence"/>
</dbReference>
<reference evidence="4" key="1">
    <citation type="submission" date="2021-07" db="EMBL/GenBank/DDBJ databases">
        <title>Genomic diversity and antimicrobial resistance of Prevotella spp. isolated from chronic lung disease airways.</title>
        <authorList>
            <person name="Webb K.A."/>
            <person name="Olagoke O.S."/>
            <person name="Baird T."/>
            <person name="Neill J."/>
            <person name="Pham A."/>
            <person name="Wells T.J."/>
            <person name="Ramsay K.A."/>
            <person name="Bell S.C."/>
            <person name="Sarovich D.S."/>
            <person name="Price E.P."/>
        </authorList>
    </citation>
    <scope>NUCLEOTIDE SEQUENCE</scope>
    <source>
        <strain evidence="4">SCHI0047.S.3</strain>
    </source>
</reference>
<keyword evidence="1 4" id="KW-0378">Hydrolase</keyword>
<dbReference type="Pfam" id="PF20434">
    <property type="entry name" value="BD-FAE"/>
    <property type="match status" value="1"/>
</dbReference>
<feature type="domain" description="BD-FAE-like" evidence="3">
    <location>
        <begin position="84"/>
        <end position="241"/>
    </location>
</feature>
<evidence type="ECO:0000313" key="5">
    <source>
        <dbReference type="Proteomes" id="UP001196873"/>
    </source>
</evidence>
<evidence type="ECO:0000256" key="1">
    <source>
        <dbReference type="ARBA" id="ARBA00022801"/>
    </source>
</evidence>
<accession>A0AAW4NP44</accession>
<dbReference type="GO" id="GO:0016787">
    <property type="term" value="F:hydrolase activity"/>
    <property type="evidence" value="ECO:0007669"/>
    <property type="project" value="UniProtKB-KW"/>
</dbReference>
<evidence type="ECO:0000313" key="4">
    <source>
        <dbReference type="EMBL" id="MBW4865220.1"/>
    </source>
</evidence>
<dbReference type="InterPro" id="IPR050300">
    <property type="entry name" value="GDXG_lipolytic_enzyme"/>
</dbReference>
<dbReference type="PANTHER" id="PTHR48081:SF6">
    <property type="entry name" value="PEPTIDASE S9 PROLYL OLIGOPEPTIDASE CATALYTIC DOMAIN-CONTAINING PROTEIN"/>
    <property type="match status" value="1"/>
</dbReference>
<dbReference type="RefSeq" id="WP_219427555.1">
    <property type="nucleotide sequence ID" value="NZ_JAHXRD010000006.1"/>
</dbReference>
<evidence type="ECO:0000256" key="2">
    <source>
        <dbReference type="SAM" id="SignalP"/>
    </source>
</evidence>
<name>A0AAW4NP44_9BACT</name>